<gene>
    <name evidence="2" type="ORF">OEZ85_011994</name>
</gene>
<evidence type="ECO:0000313" key="3">
    <source>
        <dbReference type="Proteomes" id="UP001244341"/>
    </source>
</evidence>
<protein>
    <submittedName>
        <fullName evidence="2">Uncharacterized protein</fullName>
    </submittedName>
</protein>
<organism evidence="2 3">
    <name type="scientific">Tetradesmus obliquus</name>
    <name type="common">Green alga</name>
    <name type="synonym">Acutodesmus obliquus</name>
    <dbReference type="NCBI Taxonomy" id="3088"/>
    <lineage>
        <taxon>Eukaryota</taxon>
        <taxon>Viridiplantae</taxon>
        <taxon>Chlorophyta</taxon>
        <taxon>core chlorophytes</taxon>
        <taxon>Chlorophyceae</taxon>
        <taxon>CS clade</taxon>
        <taxon>Sphaeropleales</taxon>
        <taxon>Scenedesmaceae</taxon>
        <taxon>Tetradesmus</taxon>
    </lineage>
</organism>
<dbReference type="Proteomes" id="UP001244341">
    <property type="component" value="Chromosome 3b"/>
</dbReference>
<evidence type="ECO:0000313" key="2">
    <source>
        <dbReference type="EMBL" id="WIA11910.1"/>
    </source>
</evidence>
<keyword evidence="3" id="KW-1185">Reference proteome</keyword>
<evidence type="ECO:0000256" key="1">
    <source>
        <dbReference type="SAM" id="Coils"/>
    </source>
</evidence>
<accession>A0ABY8TS50</accession>
<sequence>MKAAMVYSLAWKAATGVAAAEGLAIGGWGCSNVHKQKAVAAASAADLARLQSEAARELAALRGLLQQREAQHGQEVTSLSTLNERLNRLAQDLRAENSNLQGTLERAAAERKSLEAAAALQAAHAQSGALVEVAAAHSGRVVDEVAGLALGQQQLVALALIAAGVHRPSAADSSYLTSFLPG</sequence>
<keyword evidence="1" id="KW-0175">Coiled coil</keyword>
<name>A0ABY8TS50_TETOB</name>
<proteinExistence type="predicted"/>
<reference evidence="2 3" key="1">
    <citation type="submission" date="2023-05" db="EMBL/GenBank/DDBJ databases">
        <title>A 100% complete, gapless, phased diploid assembly of the Scenedesmus obliquus UTEX 3031 genome.</title>
        <authorList>
            <person name="Biondi T.C."/>
            <person name="Hanschen E.R."/>
            <person name="Kwon T."/>
            <person name="Eng W."/>
            <person name="Kruse C.P.S."/>
            <person name="Koehler S.I."/>
            <person name="Kunde Y."/>
            <person name="Gleasner C.D."/>
            <person name="You Mak K.T."/>
            <person name="Polle J."/>
            <person name="Hovde B.T."/>
            <person name="Starkenburg S.R."/>
        </authorList>
    </citation>
    <scope>NUCLEOTIDE SEQUENCE [LARGE SCALE GENOMIC DNA]</scope>
    <source>
        <strain evidence="2 3">DOE0152z</strain>
    </source>
</reference>
<feature type="coiled-coil region" evidence="1">
    <location>
        <begin position="47"/>
        <end position="117"/>
    </location>
</feature>
<dbReference type="EMBL" id="CP126210">
    <property type="protein sequence ID" value="WIA11910.1"/>
    <property type="molecule type" value="Genomic_DNA"/>
</dbReference>